<dbReference type="GO" id="GO:0016051">
    <property type="term" value="P:carbohydrate biosynthetic process"/>
    <property type="evidence" value="ECO:0007669"/>
    <property type="project" value="InterPro"/>
</dbReference>
<gene>
    <name evidence="2" type="ordered locus">Sden_3113</name>
</gene>
<dbReference type="AlphaFoldDB" id="Q12JI6"/>
<dbReference type="SUPFAM" id="SSF51569">
    <property type="entry name" value="Aldolase"/>
    <property type="match status" value="1"/>
</dbReference>
<dbReference type="CDD" id="cd11615">
    <property type="entry name" value="SAF_NeuB_like"/>
    <property type="match status" value="1"/>
</dbReference>
<sequence length="359" mass="39048">MFKASITIDGRHIGPEYQPYIIAELSGNHKGSLSQALAMIDAAAASGVDAIKIQTYTANTITLQHDGPEFRINGGLWKGRTLFDLYEEAHTPWEWHKSLFEHAKKQNVTLFSSPFDLKAIELLESCECPAYKISSFEINDIGLIMAAAKTGKPIVMSTGLATLAEIEEAVEAVANAGGTQLALLHCISGYPTPIEDCNLKTVADLCQRFNFPIGLSDHTTDILASVTSVALGASIIEKHFTLDKTDGGVDAAFSLEPDEFGLLKKETQRAHSALGYAGYDIKPSEAGGRDFRRSVYVADDIRKGELFTASNVRSVRPGLGLHTRYLPQIIGQKSSQDIAFGSPMKEEYLSVPLLKRDPS</sequence>
<dbReference type="SUPFAM" id="SSF51269">
    <property type="entry name" value="AFP III-like domain"/>
    <property type="match status" value="1"/>
</dbReference>
<evidence type="ECO:0000259" key="1">
    <source>
        <dbReference type="PROSITE" id="PS50844"/>
    </source>
</evidence>
<dbReference type="GO" id="GO:0050462">
    <property type="term" value="F:N-acetylneuraminate synthase activity"/>
    <property type="evidence" value="ECO:0007669"/>
    <property type="project" value="UniProtKB-EC"/>
</dbReference>
<dbReference type="EMBL" id="CP000302">
    <property type="protein sequence ID" value="ABE56390.1"/>
    <property type="molecule type" value="Genomic_DNA"/>
</dbReference>
<dbReference type="Gene3D" id="3.20.20.70">
    <property type="entry name" value="Aldolase class I"/>
    <property type="match status" value="1"/>
</dbReference>
<dbReference type="InterPro" id="IPR013785">
    <property type="entry name" value="Aldolase_TIM"/>
</dbReference>
<dbReference type="Pfam" id="PF03102">
    <property type="entry name" value="NeuB"/>
    <property type="match status" value="1"/>
</dbReference>
<organism evidence="2 3">
    <name type="scientific">Shewanella denitrificans (strain OS217 / ATCC BAA-1090 / DSM 15013)</name>
    <dbReference type="NCBI Taxonomy" id="318161"/>
    <lineage>
        <taxon>Bacteria</taxon>
        <taxon>Pseudomonadati</taxon>
        <taxon>Pseudomonadota</taxon>
        <taxon>Gammaproteobacteria</taxon>
        <taxon>Alteromonadales</taxon>
        <taxon>Shewanellaceae</taxon>
        <taxon>Shewanella</taxon>
    </lineage>
</organism>
<dbReference type="PROSITE" id="PS50844">
    <property type="entry name" value="AFP_LIKE"/>
    <property type="match status" value="1"/>
</dbReference>
<dbReference type="PANTHER" id="PTHR42966:SF2">
    <property type="entry name" value="PSEUDAMINIC ACID SYNTHASE"/>
    <property type="match status" value="1"/>
</dbReference>
<dbReference type="OrthoDB" id="9781701at2"/>
<dbReference type="Gene3D" id="3.90.1210.10">
    <property type="entry name" value="Antifreeze-like/N-acetylneuraminic acid synthase C-terminal domain"/>
    <property type="match status" value="1"/>
</dbReference>
<dbReference type="GO" id="GO:0047444">
    <property type="term" value="F:N-acylneuraminate-9-phosphate synthase activity"/>
    <property type="evidence" value="ECO:0007669"/>
    <property type="project" value="TreeGrafter"/>
</dbReference>
<dbReference type="InterPro" id="IPR006190">
    <property type="entry name" value="SAF_AFP_Neu5Ac"/>
</dbReference>
<dbReference type="PANTHER" id="PTHR42966">
    <property type="entry name" value="N-ACETYLNEURAMINATE SYNTHASE"/>
    <property type="match status" value="1"/>
</dbReference>
<dbReference type="STRING" id="318161.Sden_3113"/>
<dbReference type="Proteomes" id="UP000001982">
    <property type="component" value="Chromosome"/>
</dbReference>
<dbReference type="HOGENOM" id="CLU_040465_0_1_6"/>
<dbReference type="SMART" id="SM00858">
    <property type="entry name" value="SAF"/>
    <property type="match status" value="1"/>
</dbReference>
<dbReference type="InterPro" id="IPR013132">
    <property type="entry name" value="PseI/NeuA/B-like_N"/>
</dbReference>
<feature type="domain" description="AFP-like" evidence="1">
    <location>
        <begin position="294"/>
        <end position="352"/>
    </location>
</feature>
<dbReference type="Pfam" id="PF08666">
    <property type="entry name" value="SAF"/>
    <property type="match status" value="1"/>
</dbReference>
<dbReference type="InterPro" id="IPR020030">
    <property type="entry name" value="Pseudaminic_synth_PseI"/>
</dbReference>
<name>Q12JI6_SHEDO</name>
<keyword evidence="2" id="KW-0808">Transferase</keyword>
<proteinExistence type="predicted"/>
<accession>Q12JI6</accession>
<dbReference type="NCBIfam" id="TIGR03586">
    <property type="entry name" value="PseI"/>
    <property type="match status" value="1"/>
</dbReference>
<dbReference type="KEGG" id="sdn:Sden_3113"/>
<dbReference type="InterPro" id="IPR051690">
    <property type="entry name" value="PseI-like"/>
</dbReference>
<evidence type="ECO:0000313" key="3">
    <source>
        <dbReference type="Proteomes" id="UP000001982"/>
    </source>
</evidence>
<dbReference type="RefSeq" id="WP_011497536.1">
    <property type="nucleotide sequence ID" value="NC_007954.1"/>
</dbReference>
<keyword evidence="3" id="KW-1185">Reference proteome</keyword>
<evidence type="ECO:0000313" key="2">
    <source>
        <dbReference type="EMBL" id="ABE56390.1"/>
    </source>
</evidence>
<dbReference type="eggNOG" id="COG2089">
    <property type="taxonomic scope" value="Bacteria"/>
</dbReference>
<dbReference type="InterPro" id="IPR057736">
    <property type="entry name" value="SAF_PseI/NeuA/NeuB"/>
</dbReference>
<reference evidence="2 3" key="1">
    <citation type="submission" date="2006-03" db="EMBL/GenBank/DDBJ databases">
        <title>Complete sequence of Shewanella denitrificans OS217.</title>
        <authorList>
            <consortium name="US DOE Joint Genome Institute"/>
            <person name="Copeland A."/>
            <person name="Lucas S."/>
            <person name="Lapidus A."/>
            <person name="Barry K."/>
            <person name="Detter J.C."/>
            <person name="Glavina del Rio T."/>
            <person name="Hammon N."/>
            <person name="Israni S."/>
            <person name="Dalin E."/>
            <person name="Tice H."/>
            <person name="Pitluck S."/>
            <person name="Brettin T."/>
            <person name="Bruce D."/>
            <person name="Han C."/>
            <person name="Tapia R."/>
            <person name="Gilna P."/>
            <person name="Kiss H."/>
            <person name="Schmutz J."/>
            <person name="Larimer F."/>
            <person name="Land M."/>
            <person name="Hauser L."/>
            <person name="Kyrpides N."/>
            <person name="Lykidis A."/>
            <person name="Richardson P."/>
        </authorList>
    </citation>
    <scope>NUCLEOTIDE SEQUENCE [LARGE SCALE GENOMIC DNA]</scope>
    <source>
        <strain evidence="3">OS217 / ATCC BAA-1090 / DSM 15013</strain>
    </source>
</reference>
<dbReference type="InterPro" id="IPR036732">
    <property type="entry name" value="AFP_Neu5c_C_sf"/>
</dbReference>
<dbReference type="EC" id="2.5.1.56" evidence="2"/>
<dbReference type="InterPro" id="IPR013974">
    <property type="entry name" value="SAF"/>
</dbReference>
<protein>
    <submittedName>
        <fullName evidence="2">N-acetylneuraminate synthase</fullName>
        <ecNumber evidence="2">2.5.1.56</ecNumber>
    </submittedName>
</protein>